<evidence type="ECO:0000256" key="2">
    <source>
        <dbReference type="PROSITE-ProRule" id="PRU00076"/>
    </source>
</evidence>
<keyword evidence="1 2" id="KW-1015">Disulfide bond</keyword>
<evidence type="ECO:0000313" key="5">
    <source>
        <dbReference type="EMBL" id="ETW07322.1"/>
    </source>
</evidence>
<dbReference type="eggNOG" id="KOG1225">
    <property type="taxonomic scope" value="Eukaryota"/>
</dbReference>
<feature type="chain" id="PRO_5001535222" description="EGF-like domain-containing protein" evidence="3">
    <location>
        <begin position="20"/>
        <end position="673"/>
    </location>
</feature>
<proteinExistence type="predicted"/>
<dbReference type="STRING" id="157072.A0A024UN94"/>
<feature type="domain" description="EGF-like" evidence="4">
    <location>
        <begin position="394"/>
        <end position="428"/>
    </location>
</feature>
<dbReference type="Gene3D" id="2.10.25.10">
    <property type="entry name" value="Laminin"/>
    <property type="match status" value="2"/>
</dbReference>
<dbReference type="RefSeq" id="XP_008863415.1">
    <property type="nucleotide sequence ID" value="XM_008865193.1"/>
</dbReference>
<dbReference type="InterPro" id="IPR052108">
    <property type="entry name" value="MEGF/SIB"/>
</dbReference>
<evidence type="ECO:0000256" key="1">
    <source>
        <dbReference type="ARBA" id="ARBA00023157"/>
    </source>
</evidence>
<dbReference type="EMBL" id="KI913954">
    <property type="protein sequence ID" value="ETW07322.1"/>
    <property type="molecule type" value="Genomic_DNA"/>
</dbReference>
<dbReference type="PROSITE" id="PS01186">
    <property type="entry name" value="EGF_2"/>
    <property type="match status" value="4"/>
</dbReference>
<dbReference type="GeneID" id="20078916"/>
<feature type="disulfide bond" evidence="2">
    <location>
        <begin position="367"/>
        <end position="376"/>
    </location>
</feature>
<name>A0A024UN94_9STRA</name>
<feature type="disulfide bond" evidence="2">
    <location>
        <begin position="94"/>
        <end position="103"/>
    </location>
</feature>
<keyword evidence="3" id="KW-0732">Signal</keyword>
<protein>
    <recommendedName>
        <fullName evidence="4">EGF-like domain-containing protein</fullName>
    </recommendedName>
</protein>
<feature type="domain" description="EGF-like" evidence="4">
    <location>
        <begin position="69"/>
        <end position="104"/>
    </location>
</feature>
<dbReference type="SMART" id="SM00181">
    <property type="entry name" value="EGF"/>
    <property type="match status" value="6"/>
</dbReference>
<feature type="domain" description="EGF-like" evidence="4">
    <location>
        <begin position="341"/>
        <end position="377"/>
    </location>
</feature>
<feature type="disulfide bond" evidence="2">
    <location>
        <begin position="418"/>
        <end position="427"/>
    </location>
</feature>
<dbReference type="Gene3D" id="2.60.120.260">
    <property type="entry name" value="Galactose-binding domain-like"/>
    <property type="match status" value="1"/>
</dbReference>
<dbReference type="VEuPathDB" id="FungiDB:H310_01866"/>
<comment type="caution">
    <text evidence="2">Lacks conserved residue(s) required for the propagation of feature annotation.</text>
</comment>
<dbReference type="InterPro" id="IPR000742">
    <property type="entry name" value="EGF"/>
</dbReference>
<dbReference type="AlphaFoldDB" id="A0A024UN94"/>
<dbReference type="InterPro" id="IPR013111">
    <property type="entry name" value="EGF_extracell"/>
</dbReference>
<dbReference type="OrthoDB" id="442731at2759"/>
<keyword evidence="2" id="KW-0245">EGF-like domain</keyword>
<reference evidence="5" key="1">
    <citation type="submission" date="2013-12" db="EMBL/GenBank/DDBJ databases">
        <title>The Genome Sequence of Aphanomyces invadans NJM9701.</title>
        <authorList>
            <consortium name="The Broad Institute Genomics Platform"/>
            <person name="Russ C."/>
            <person name="Tyler B."/>
            <person name="van West P."/>
            <person name="Dieguez-Uribeondo J."/>
            <person name="Young S.K."/>
            <person name="Zeng Q."/>
            <person name="Gargeya S."/>
            <person name="Fitzgerald M."/>
            <person name="Abouelleil A."/>
            <person name="Alvarado L."/>
            <person name="Chapman S.B."/>
            <person name="Gainer-Dewar J."/>
            <person name="Goldberg J."/>
            <person name="Griggs A."/>
            <person name="Gujja S."/>
            <person name="Hansen M."/>
            <person name="Howarth C."/>
            <person name="Imamovic A."/>
            <person name="Ireland A."/>
            <person name="Larimer J."/>
            <person name="McCowan C."/>
            <person name="Murphy C."/>
            <person name="Pearson M."/>
            <person name="Poon T.W."/>
            <person name="Priest M."/>
            <person name="Roberts A."/>
            <person name="Saif S."/>
            <person name="Shea T."/>
            <person name="Sykes S."/>
            <person name="Wortman J."/>
            <person name="Nusbaum C."/>
            <person name="Birren B."/>
        </authorList>
    </citation>
    <scope>NUCLEOTIDE SEQUENCE [LARGE SCALE GENOMIC DNA]</scope>
    <source>
        <strain evidence="5">NJM9701</strain>
    </source>
</reference>
<sequence>MQWGAKLAVLYIAATVVAGGCCNNDCSGHGKCTVEGNGCVCQCFAGFAGADCSRRSCPVGKSWSSFAVATDVAHLPGVCSNRGVCDESSGVCQCDPGFTGAACDRLACPLGCSNRGVCRSIKFQATQKDRGMPPPVVYQSNWDSGMVYGCICNEGFFGADCSQRRCPAGDDPLTGFSGDPIFGQQFNEKQSVTCSATSGSFTLSFRGQTTVPINSNDPVDVLTAKLQALPTITQVLVLYSSTATTACPPGGNTIVIEFVQNFGPLPLLVGNPTNLVYTNVGGSVALTVARLQVGNKENVPCSNRGTCDVTSGICTCYDGYTTSDGKGGLGTRGDCGGVLGSITACPGVVTCSGHGYCTGSPQYACICFGGWTSGDCSVRTCPQGPAWFDMAAQNNDAHRYAICSNAGVCDSATGVCNCAPGFEGSACQRMKCPGVGDPPCSGRGQCLTQERLALLTTTNGDPTPLVYGSIPNNPATWDFNKIQGCLCDKGYGGHDCAQRVCPKGDNPRTTGQVNEVQTIACTATSASTFRLSFRGAVTAPITTTATAAQVGSAINVLPTVGVVRVTYSSGAAACTSGGTNVMSVFFVTEMGDVPAMRVSDVDAAKIPSFVINTDGVAGSVRGTTENIECAGSGLCDRAKGVCQCFPEYSASASGNAPGTREDCGSIRQHQLYA</sequence>
<evidence type="ECO:0000256" key="3">
    <source>
        <dbReference type="SAM" id="SignalP"/>
    </source>
</evidence>
<dbReference type="PRINTS" id="PR00011">
    <property type="entry name" value="EGFLAMININ"/>
</dbReference>
<feature type="signal peptide" evidence="3">
    <location>
        <begin position="1"/>
        <end position="19"/>
    </location>
</feature>
<dbReference type="Pfam" id="PF07974">
    <property type="entry name" value="EGF_2"/>
    <property type="match status" value="3"/>
</dbReference>
<dbReference type="PROSITE" id="PS50026">
    <property type="entry name" value="EGF_3"/>
    <property type="match status" value="3"/>
</dbReference>
<accession>A0A024UN94</accession>
<dbReference type="PROSITE" id="PS00022">
    <property type="entry name" value="EGF_1"/>
    <property type="match status" value="3"/>
</dbReference>
<dbReference type="PROSITE" id="PS51257">
    <property type="entry name" value="PROKAR_LIPOPROTEIN"/>
    <property type="match status" value="1"/>
</dbReference>
<organism evidence="5">
    <name type="scientific">Aphanomyces invadans</name>
    <dbReference type="NCBI Taxonomy" id="157072"/>
    <lineage>
        <taxon>Eukaryota</taxon>
        <taxon>Sar</taxon>
        <taxon>Stramenopiles</taxon>
        <taxon>Oomycota</taxon>
        <taxon>Saprolegniomycetes</taxon>
        <taxon>Saprolegniales</taxon>
        <taxon>Verrucalvaceae</taxon>
        <taxon>Aphanomyces</taxon>
    </lineage>
</organism>
<evidence type="ECO:0000259" key="4">
    <source>
        <dbReference type="PROSITE" id="PS50026"/>
    </source>
</evidence>
<gene>
    <name evidence="5" type="ORF">H310_01866</name>
</gene>
<dbReference type="PANTHER" id="PTHR24035">
    <property type="entry name" value="MULTIPLE EPIDERMAL GROWTH FACTOR-LIKE DOMAINS PROTEIN"/>
    <property type="match status" value="1"/>
</dbReference>